<name>A0A836G3U7_LEIEN</name>
<feature type="region of interest" description="Disordered" evidence="1">
    <location>
        <begin position="178"/>
        <end position="219"/>
    </location>
</feature>
<dbReference type="AlphaFoldDB" id="A0A836G3U7"/>
<feature type="compositionally biased region" description="Acidic residues" evidence="1">
    <location>
        <begin position="74"/>
        <end position="84"/>
    </location>
</feature>
<feature type="region of interest" description="Disordered" evidence="1">
    <location>
        <begin position="63"/>
        <end position="85"/>
    </location>
</feature>
<accession>A0A836G3U7</accession>
<comment type="caution">
    <text evidence="2">The sequence shown here is derived from an EMBL/GenBank/DDBJ whole genome shotgun (WGS) entry which is preliminary data.</text>
</comment>
<protein>
    <submittedName>
        <fullName evidence="2">Uncharacterized protein</fullName>
    </submittedName>
</protein>
<reference evidence="2 3" key="1">
    <citation type="submission" date="2021-02" db="EMBL/GenBank/DDBJ databases">
        <title>Leishmania (Mundinia) enrietti genome sequencing and assembly.</title>
        <authorList>
            <person name="Almutairi H."/>
            <person name="Gatherer D."/>
        </authorList>
    </citation>
    <scope>NUCLEOTIDE SEQUENCE [LARGE SCALE GENOMIC DNA]</scope>
    <source>
        <strain evidence="2">CUR178</strain>
    </source>
</reference>
<evidence type="ECO:0000256" key="1">
    <source>
        <dbReference type="SAM" id="MobiDB-lite"/>
    </source>
</evidence>
<sequence length="238" mass="26069">MDSSTGTASAAAVRENSALPATCASSSQPSLPPHRFSAEAAPFVPSYMRDPVLPAAAAPVELAPQETSSAAGLGDDECGGEGDDTDRRRFSKMWMYCLEQMQGHEVGMLMDMMPPDIQELYSDKLSDEYLLNQHEHNDEGAHALRAVQKMVQELTPAQFDHIEEFLEETDALNPEVKRCRRKEGHPPGDGYNLEEDDSAADDGEDLFMHDDDGMGSEEEEWLLEQMMATGDKASAAAK</sequence>
<feature type="region of interest" description="Disordered" evidence="1">
    <location>
        <begin position="1"/>
        <end position="37"/>
    </location>
</feature>
<dbReference type="RefSeq" id="XP_067688968.1">
    <property type="nucleotide sequence ID" value="XM_067832865.1"/>
</dbReference>
<dbReference type="GeneID" id="94168375"/>
<gene>
    <name evidence="2" type="ORF">CUR178_01089</name>
</gene>
<dbReference type="KEGG" id="lenr:94168375"/>
<proteinExistence type="predicted"/>
<dbReference type="OrthoDB" id="266571at2759"/>
<organism evidence="2 3">
    <name type="scientific">Leishmania enriettii</name>
    <dbReference type="NCBI Taxonomy" id="5663"/>
    <lineage>
        <taxon>Eukaryota</taxon>
        <taxon>Discoba</taxon>
        <taxon>Euglenozoa</taxon>
        <taxon>Kinetoplastea</taxon>
        <taxon>Metakinetoplastina</taxon>
        <taxon>Trypanosomatida</taxon>
        <taxon>Trypanosomatidae</taxon>
        <taxon>Leishmaniinae</taxon>
        <taxon>Leishmania</taxon>
    </lineage>
</organism>
<dbReference type="EMBL" id="JAFHKP010000035">
    <property type="protein sequence ID" value="KAG5467446.1"/>
    <property type="molecule type" value="Genomic_DNA"/>
</dbReference>
<feature type="compositionally biased region" description="Acidic residues" evidence="1">
    <location>
        <begin position="192"/>
        <end position="205"/>
    </location>
</feature>
<evidence type="ECO:0000313" key="3">
    <source>
        <dbReference type="Proteomes" id="UP000674179"/>
    </source>
</evidence>
<keyword evidence="3" id="KW-1185">Reference proteome</keyword>
<evidence type="ECO:0000313" key="2">
    <source>
        <dbReference type="EMBL" id="KAG5467446.1"/>
    </source>
</evidence>
<dbReference type="Proteomes" id="UP000674179">
    <property type="component" value="Chromosome 35"/>
</dbReference>